<protein>
    <submittedName>
        <fullName evidence="4">Long-chain-fatty-acid-CoA ligase protein</fullName>
    </submittedName>
</protein>
<dbReference type="STRING" id="450851.PHZ_c1155"/>
<keyword evidence="5" id="KW-1185">Reference proteome</keyword>
<proteinExistence type="inferred from homology"/>
<dbReference type="InterPro" id="IPR020845">
    <property type="entry name" value="AMP-binding_CS"/>
</dbReference>
<dbReference type="NCBIfam" id="NF005702">
    <property type="entry name" value="PRK07514.1"/>
    <property type="match status" value="1"/>
</dbReference>
<dbReference type="eggNOG" id="COG0318">
    <property type="taxonomic scope" value="Bacteria"/>
</dbReference>
<reference evidence="4 5" key="1">
    <citation type="journal article" date="2008" name="BMC Genomics">
        <title>Complete genome of Phenylobacterium zucineum - a novel facultative intracellular bacterium isolated from human erythroleukemia cell line K562.</title>
        <authorList>
            <person name="Luo Y."/>
            <person name="Xu X."/>
            <person name="Ding Z."/>
            <person name="Liu Z."/>
            <person name="Zhang B."/>
            <person name="Yan Z."/>
            <person name="Sun J."/>
            <person name="Hu S."/>
            <person name="Hu X."/>
        </authorList>
    </citation>
    <scope>NUCLEOTIDE SEQUENCE [LARGE SCALE GENOMIC DNA]</scope>
    <source>
        <strain evidence="4 5">HLK1</strain>
    </source>
</reference>
<accession>B4R836</accession>
<evidence type="ECO:0000259" key="3">
    <source>
        <dbReference type="Pfam" id="PF13193"/>
    </source>
</evidence>
<dbReference type="Proteomes" id="UP000001868">
    <property type="component" value="Chromosome"/>
</dbReference>
<dbReference type="Gene3D" id="3.30.300.30">
    <property type="match status" value="1"/>
</dbReference>
<dbReference type="InterPro" id="IPR045851">
    <property type="entry name" value="AMP-bd_C_sf"/>
</dbReference>
<dbReference type="InterPro" id="IPR025110">
    <property type="entry name" value="AMP-bd_C"/>
</dbReference>
<dbReference type="SUPFAM" id="SSF56801">
    <property type="entry name" value="Acetyl-CoA synthetase-like"/>
    <property type="match status" value="1"/>
</dbReference>
<dbReference type="PANTHER" id="PTHR43201:SF8">
    <property type="entry name" value="ACYL-COA SYNTHETASE FAMILY MEMBER 3"/>
    <property type="match status" value="1"/>
</dbReference>
<feature type="domain" description="AMP-dependent synthetase/ligase" evidence="2">
    <location>
        <begin position="19"/>
        <end position="330"/>
    </location>
</feature>
<dbReference type="CDD" id="cd05941">
    <property type="entry name" value="MCS"/>
    <property type="match status" value="1"/>
</dbReference>
<organism evidence="4 5">
    <name type="scientific">Phenylobacterium zucineum (strain HLK1)</name>
    <dbReference type="NCBI Taxonomy" id="450851"/>
    <lineage>
        <taxon>Bacteria</taxon>
        <taxon>Pseudomonadati</taxon>
        <taxon>Pseudomonadota</taxon>
        <taxon>Alphaproteobacteria</taxon>
        <taxon>Caulobacterales</taxon>
        <taxon>Caulobacteraceae</taxon>
        <taxon>Phenylobacterium</taxon>
    </lineage>
</organism>
<name>B4R836_PHEZH</name>
<evidence type="ECO:0000259" key="2">
    <source>
        <dbReference type="Pfam" id="PF00501"/>
    </source>
</evidence>
<feature type="domain" description="AMP-binding enzyme C-terminal" evidence="3">
    <location>
        <begin position="381"/>
        <end position="452"/>
    </location>
</feature>
<comment type="similarity">
    <text evidence="1">Belongs to the ATP-dependent AMP-binding enzyme family.</text>
</comment>
<dbReference type="Gene3D" id="3.40.50.12780">
    <property type="entry name" value="N-terminal domain of ligase-like"/>
    <property type="match status" value="1"/>
</dbReference>
<dbReference type="RefSeq" id="WP_012521715.1">
    <property type="nucleotide sequence ID" value="NC_011144.1"/>
</dbReference>
<evidence type="ECO:0000313" key="4">
    <source>
        <dbReference type="EMBL" id="ACG77569.1"/>
    </source>
</evidence>
<sequence length="468" mass="49795">MSENLYDLLAGGFPADRSKPCFLLGDGSAISYGELEAAAGRIAARLLAEGVGPGDRVALQAEKSPEVIMIYLGVLKAGAVFLPLNAAYTAAEVDYFLGDAEPKVFVTDPPAFVRDAAAHAPLAQAVPRAASDLASLIYTSGTTGRSKGAMLSHGNLATNAVALHRAWGFGPDDVLLHALPVFHVHGLFVALHCALLSGCPMVWLPKFEDAAVLAGLRRSTVMMGVPTFYTRLLANPAFTREAAAGVRLFISGSAPLLPSTFAEFEARTGRRILERYGMSEAVIITTNPLEGERLAGSVGYPLPGVELRIGGGDETGVIEIRGPSVFSGYWRMPDKTAQEFTADGFFVTGDVGRQDPDGRVWISGRAKDLIISGGYNVYPKEVELVLDELPGVRESAVIGAPHPDFGEGVVAVVIGQGDEAALIAEARRQLAAYKAPKRVLFVDELPRNAMGKVQKNLLRERYADVFSS</sequence>
<dbReference type="GO" id="GO:0031956">
    <property type="term" value="F:medium-chain fatty acid-CoA ligase activity"/>
    <property type="evidence" value="ECO:0007669"/>
    <property type="project" value="TreeGrafter"/>
</dbReference>
<dbReference type="AlphaFoldDB" id="B4R836"/>
<dbReference type="KEGG" id="pzu:PHZ_c1155"/>
<evidence type="ECO:0000256" key="1">
    <source>
        <dbReference type="ARBA" id="ARBA00006432"/>
    </source>
</evidence>
<keyword evidence="4" id="KW-0436">Ligase</keyword>
<dbReference type="InterPro" id="IPR042099">
    <property type="entry name" value="ANL_N_sf"/>
</dbReference>
<dbReference type="GO" id="GO:0006631">
    <property type="term" value="P:fatty acid metabolic process"/>
    <property type="evidence" value="ECO:0007669"/>
    <property type="project" value="TreeGrafter"/>
</dbReference>
<gene>
    <name evidence="4" type="primary">matB</name>
    <name evidence="4" type="ordered locus">PHZ_c1155</name>
</gene>
<dbReference type="EMBL" id="CP000747">
    <property type="protein sequence ID" value="ACG77569.1"/>
    <property type="molecule type" value="Genomic_DNA"/>
</dbReference>
<dbReference type="Pfam" id="PF00501">
    <property type="entry name" value="AMP-binding"/>
    <property type="match status" value="1"/>
</dbReference>
<dbReference type="Pfam" id="PF13193">
    <property type="entry name" value="AMP-binding_C"/>
    <property type="match status" value="1"/>
</dbReference>
<dbReference type="InterPro" id="IPR000873">
    <property type="entry name" value="AMP-dep_synth/lig_dom"/>
</dbReference>
<dbReference type="HOGENOM" id="CLU_000022_59_0_5"/>
<dbReference type="PROSITE" id="PS00455">
    <property type="entry name" value="AMP_BINDING"/>
    <property type="match status" value="1"/>
</dbReference>
<dbReference type="OrthoDB" id="9803968at2"/>
<evidence type="ECO:0000313" key="5">
    <source>
        <dbReference type="Proteomes" id="UP000001868"/>
    </source>
</evidence>
<dbReference type="PANTHER" id="PTHR43201">
    <property type="entry name" value="ACYL-COA SYNTHETASE"/>
    <property type="match status" value="1"/>
</dbReference>